<reference evidence="2 3" key="1">
    <citation type="submission" date="2019-04" db="EMBL/GenBank/DDBJ databases">
        <title>Taxonomy of novel Haliea sp. from mangrove soil of West Coast of India.</title>
        <authorList>
            <person name="Verma A."/>
            <person name="Kumar P."/>
            <person name="Krishnamurthi S."/>
        </authorList>
    </citation>
    <scope>NUCLEOTIDE SEQUENCE [LARGE SCALE GENOMIC DNA]</scope>
    <source>
        <strain evidence="2 3">SAOS-164</strain>
    </source>
</reference>
<feature type="signal peptide" evidence="1">
    <location>
        <begin position="1"/>
        <end position="26"/>
    </location>
</feature>
<protein>
    <recommendedName>
        <fullName evidence="4">DUF2490 domain-containing protein</fullName>
    </recommendedName>
</protein>
<dbReference type="RefSeq" id="WP_135444347.1">
    <property type="nucleotide sequence ID" value="NZ_SRLE01000008.1"/>
</dbReference>
<dbReference type="OrthoDB" id="5611127at2"/>
<feature type="chain" id="PRO_5021248227" description="DUF2490 domain-containing protein" evidence="1">
    <location>
        <begin position="27"/>
        <end position="324"/>
    </location>
</feature>
<dbReference type="AlphaFoldDB" id="A0A4Z0M0Y7"/>
<name>A0A4Z0M0Y7_9GAMM</name>
<comment type="caution">
    <text evidence="2">The sequence shown here is derived from an EMBL/GenBank/DDBJ whole genome shotgun (WGS) entry which is preliminary data.</text>
</comment>
<sequence length="324" mass="37858">MSVNSRTLALLSLLLPCLALSSLAGAQEVPAEVDDPNAPNWVDTSHEVVANRAQALTLWLDGFFGDPDYDLERAQSFLRLELINDWDEQDGGDQKARVRGKVQLPKISKRLELVFSESDGDQLTEEELEESEDFGLQYRISRTLRSRFDATLAWAGGDLRPGVRFRHEAPLSDQTTYRYIQRLEYEKDENFFTTANVDLNHLLDEHNILRWSNRIVYGEKTDGVEWRTRLSLRQVWDQQAKRPIAMAYYGSINGETDPSFLVNNYRLGVVWRRQVYRDFLFLNLEPAWNYRRRNEDESRESAWSFLVRVEIALHKDLRRARNRD</sequence>
<evidence type="ECO:0008006" key="4">
    <source>
        <dbReference type="Google" id="ProtNLM"/>
    </source>
</evidence>
<evidence type="ECO:0000313" key="3">
    <source>
        <dbReference type="Proteomes" id="UP000298050"/>
    </source>
</evidence>
<gene>
    <name evidence="2" type="ORF">E4634_12450</name>
</gene>
<evidence type="ECO:0000256" key="1">
    <source>
        <dbReference type="SAM" id="SignalP"/>
    </source>
</evidence>
<evidence type="ECO:0000313" key="2">
    <source>
        <dbReference type="EMBL" id="TGD73084.1"/>
    </source>
</evidence>
<keyword evidence="1" id="KW-0732">Signal</keyword>
<keyword evidence="3" id="KW-1185">Reference proteome</keyword>
<proteinExistence type="predicted"/>
<accession>A0A4Z0M0Y7</accession>
<dbReference type="EMBL" id="SRLE01000008">
    <property type="protein sequence ID" value="TGD73084.1"/>
    <property type="molecule type" value="Genomic_DNA"/>
</dbReference>
<dbReference type="Proteomes" id="UP000298050">
    <property type="component" value="Unassembled WGS sequence"/>
</dbReference>
<organism evidence="2 3">
    <name type="scientific">Mangrovimicrobium sediminis</name>
    <dbReference type="NCBI Taxonomy" id="2562682"/>
    <lineage>
        <taxon>Bacteria</taxon>
        <taxon>Pseudomonadati</taxon>
        <taxon>Pseudomonadota</taxon>
        <taxon>Gammaproteobacteria</taxon>
        <taxon>Cellvibrionales</taxon>
        <taxon>Halieaceae</taxon>
        <taxon>Mangrovimicrobium</taxon>
    </lineage>
</organism>